<evidence type="ECO:0000313" key="3">
    <source>
        <dbReference type="Proteomes" id="UP000182569"/>
    </source>
</evidence>
<sequence length="387" mass="45122">MKYNSARKKYNNIYIKSLTLMFLFFIFSVMILNVIVPDKKFSSQENRNLKSKPKLSVDNLLYNKFTSKYEKYIADQFILRNFWINVKSRSEILAGKKENNDVYLGKNKYLIAKFKTPGKEAFDEKVKAINDFSTENKKVNKYIMLVPNKIKVLEDKLPEFAPAENQLEYINKFYSGLDKSIKTINVFDALNKNKNKYIYYKTDHHWTTQGAYYAYLEFCKSSGLTLKDENYYNIKKVSNEFYGTLYSKAGVTNVDSDTINVYLPKKHEDLLVNYVEEKKKSSSLYNSSSLNTKDKYSTFLGGNHPIIKISTMSDSSKKLLVIKDSYANCFIPFLTSHFSDIIVVDLRYYSDNISTLIKDYNITDALMLYNANTFFEDESILNISDYD</sequence>
<evidence type="ECO:0008006" key="4">
    <source>
        <dbReference type="Google" id="ProtNLM"/>
    </source>
</evidence>
<dbReference type="STRING" id="1552.A7L45_03340"/>
<keyword evidence="1" id="KW-0472">Membrane</keyword>
<organism evidence="2 3">
    <name type="scientific">Clostridium estertheticum subsp. estertheticum</name>
    <dbReference type="NCBI Taxonomy" id="1552"/>
    <lineage>
        <taxon>Bacteria</taxon>
        <taxon>Bacillati</taxon>
        <taxon>Bacillota</taxon>
        <taxon>Clostridia</taxon>
        <taxon>Eubacteriales</taxon>
        <taxon>Clostridiaceae</taxon>
        <taxon>Clostridium</taxon>
    </lineage>
</organism>
<keyword evidence="1" id="KW-1133">Transmembrane helix</keyword>
<evidence type="ECO:0000313" key="2">
    <source>
        <dbReference type="EMBL" id="APC39166.1"/>
    </source>
</evidence>
<dbReference type="KEGG" id="ceu:A7L45_03340"/>
<protein>
    <recommendedName>
        <fullName evidence="4">DHHW protein</fullName>
    </recommendedName>
</protein>
<dbReference type="OrthoDB" id="175771at2"/>
<dbReference type="RefSeq" id="WP_071611462.1">
    <property type="nucleotide sequence ID" value="NZ_CP015756.1"/>
</dbReference>
<dbReference type="EMBL" id="CP015756">
    <property type="protein sequence ID" value="APC39166.1"/>
    <property type="molecule type" value="Genomic_DNA"/>
</dbReference>
<dbReference type="InterPro" id="IPR025945">
    <property type="entry name" value="DHHW"/>
</dbReference>
<proteinExistence type="predicted"/>
<name>A0A1J0GE32_9CLOT</name>
<dbReference type="Proteomes" id="UP000182569">
    <property type="component" value="Chromosome"/>
</dbReference>
<keyword evidence="1" id="KW-0812">Transmembrane</keyword>
<accession>A0A1J0GE32</accession>
<reference evidence="3" key="1">
    <citation type="journal article" date="2016" name="Front. Microbiol.">
        <title>Complete Genome Sequence of Clostridium estertheticum DSM 8809, a Microbe Identified in Spoiled Vacuum Packed Beef.</title>
        <authorList>
            <person name="Yu Z."/>
            <person name="Gunn L."/>
            <person name="Brennan E."/>
            <person name="Reid R."/>
            <person name="Wall P.G."/>
            <person name="Gaora O.P."/>
            <person name="Hurley D."/>
            <person name="Bolton D."/>
            <person name="Fanning S."/>
        </authorList>
    </citation>
    <scope>NUCLEOTIDE SEQUENCE [LARGE SCALE GENOMIC DNA]</scope>
    <source>
        <strain evidence="3">DSM 8809</strain>
    </source>
</reference>
<feature type="transmembrane region" description="Helical" evidence="1">
    <location>
        <begin position="12"/>
        <end position="36"/>
    </location>
</feature>
<dbReference type="AlphaFoldDB" id="A0A1J0GE32"/>
<gene>
    <name evidence="2" type="ORF">A7L45_03340</name>
</gene>
<evidence type="ECO:0000256" key="1">
    <source>
        <dbReference type="SAM" id="Phobius"/>
    </source>
</evidence>
<dbReference type="Pfam" id="PF14286">
    <property type="entry name" value="DHHW"/>
    <property type="match status" value="1"/>
</dbReference>
<keyword evidence="3" id="KW-1185">Reference proteome</keyword>